<organism evidence="2 3">
    <name type="scientific">Corynespora cassiicola Philippines</name>
    <dbReference type="NCBI Taxonomy" id="1448308"/>
    <lineage>
        <taxon>Eukaryota</taxon>
        <taxon>Fungi</taxon>
        <taxon>Dikarya</taxon>
        <taxon>Ascomycota</taxon>
        <taxon>Pezizomycotina</taxon>
        <taxon>Dothideomycetes</taxon>
        <taxon>Pleosporomycetidae</taxon>
        <taxon>Pleosporales</taxon>
        <taxon>Corynesporascaceae</taxon>
        <taxon>Corynespora</taxon>
    </lineage>
</organism>
<feature type="compositionally biased region" description="Low complexity" evidence="1">
    <location>
        <begin position="73"/>
        <end position="87"/>
    </location>
</feature>
<dbReference type="Proteomes" id="UP000240883">
    <property type="component" value="Unassembled WGS sequence"/>
</dbReference>
<evidence type="ECO:0000313" key="2">
    <source>
        <dbReference type="EMBL" id="PSN65197.1"/>
    </source>
</evidence>
<sequence>MEKQSTNRSIRIQGPYSHFVLSVVTCKHPTQNSTPVTSKGLQPKNPTAYLPLERTSQPTPNPLAQHPTPPSLSPSVVKLSSSTLHLPTPLPTPPFLFFRNLTRQPILIFFCKPGKLLPRFRLWIN</sequence>
<gene>
    <name evidence="2" type="ORF">BS50DRAFT_53254</name>
</gene>
<dbReference type="EMBL" id="KZ678137">
    <property type="protein sequence ID" value="PSN65197.1"/>
    <property type="molecule type" value="Genomic_DNA"/>
</dbReference>
<accession>A0A2T2NIE0</accession>
<reference evidence="2 3" key="1">
    <citation type="journal article" date="2018" name="Front. Microbiol.">
        <title>Genome-Wide Analysis of Corynespora cassiicola Leaf Fall Disease Putative Effectors.</title>
        <authorList>
            <person name="Lopez D."/>
            <person name="Ribeiro S."/>
            <person name="Label P."/>
            <person name="Fumanal B."/>
            <person name="Venisse J.S."/>
            <person name="Kohler A."/>
            <person name="de Oliveira R.R."/>
            <person name="Labutti K."/>
            <person name="Lipzen A."/>
            <person name="Lail K."/>
            <person name="Bauer D."/>
            <person name="Ohm R.A."/>
            <person name="Barry K.W."/>
            <person name="Spatafora J."/>
            <person name="Grigoriev I.V."/>
            <person name="Martin F.M."/>
            <person name="Pujade-Renaud V."/>
        </authorList>
    </citation>
    <scope>NUCLEOTIDE SEQUENCE [LARGE SCALE GENOMIC DNA]</scope>
    <source>
        <strain evidence="2 3">Philippines</strain>
    </source>
</reference>
<name>A0A2T2NIE0_CORCC</name>
<protein>
    <submittedName>
        <fullName evidence="2">Uncharacterized protein</fullName>
    </submittedName>
</protein>
<dbReference type="AlphaFoldDB" id="A0A2T2NIE0"/>
<keyword evidence="3" id="KW-1185">Reference proteome</keyword>
<evidence type="ECO:0000256" key="1">
    <source>
        <dbReference type="SAM" id="MobiDB-lite"/>
    </source>
</evidence>
<proteinExistence type="predicted"/>
<evidence type="ECO:0000313" key="3">
    <source>
        <dbReference type="Proteomes" id="UP000240883"/>
    </source>
</evidence>
<feature type="compositionally biased region" description="Polar residues" evidence="1">
    <location>
        <begin position="30"/>
        <end position="40"/>
    </location>
</feature>
<feature type="region of interest" description="Disordered" evidence="1">
    <location>
        <begin position="30"/>
        <end position="90"/>
    </location>
</feature>